<evidence type="ECO:0000313" key="12">
    <source>
        <dbReference type="EMBL" id="KAG8072193.1"/>
    </source>
</evidence>
<dbReference type="GO" id="GO:0000139">
    <property type="term" value="C:Golgi membrane"/>
    <property type="evidence" value="ECO:0007669"/>
    <property type="project" value="UniProtKB-SubCell"/>
</dbReference>
<gene>
    <name evidence="12" type="ORF">GUJ93_ZPchr0006g42734</name>
</gene>
<keyword evidence="6" id="KW-0735">Signal-anchor</keyword>
<comment type="caution">
    <text evidence="12">The sequence shown here is derived from an EMBL/GenBank/DDBJ whole genome shotgun (WGS) entry which is preliminary data.</text>
</comment>
<comment type="function">
    <text evidence="11">Probable glycosyltransferase that may be involved in the biosynthesis of xyloglucan.</text>
</comment>
<dbReference type="InterPro" id="IPR008630">
    <property type="entry name" value="Glyco_trans_34"/>
</dbReference>
<comment type="subcellular location">
    <subcellularLocation>
        <location evidence="1">Golgi apparatus membrane</location>
        <topology evidence="1">Single-pass type II membrane protein</topology>
    </subcellularLocation>
</comment>
<dbReference type="GO" id="GO:0008378">
    <property type="term" value="F:galactosyltransferase activity"/>
    <property type="evidence" value="ECO:0007669"/>
    <property type="project" value="TreeGrafter"/>
</dbReference>
<sequence>MSFIPPTSCLGVLALPRDVMALLDLEEATGIHECLHRAPKAHRFLHSAAASLQGQLPCRPNRTKPPTIQTQRLAAVSRALVSSHRRRAACASGRVADQHPPARSLEPPISFGFFSVPAPARTALIGWLQMRFLPRIRASVASSCVMMRRVRGICIQRRRKPTMPTRRSRTPSWLRDAALFAAGAAVGAVLLLTLASPISLSSPALAAAGAGHGKVVRMSSAGGGSTFYDDPEVAYTMEPIAGWDENRAEWLRAHPELAGGGERVLMLSGSQPAPCGSPVGDNLLTRLLKNKVDYCRLNGVQLLYNTALLRPSMDRYWAKIPVVRAAMVAHPEAEWVWWVDSDAVLTDMDFSLPLRRYRAHNLVVHGWPHLVYEARSWTSLNAGVFLIRNCQWSLDFMAAWAAMGPDSPDYERWGAVLTSTFKDKVFNESDDQSALVYMLLQDGSRWREKVFLESDYYFEGYWMEISGRLDNMTERYEAMERREVPQLRRRHAEREHAAYAAARGAALAGAGLAEAGVQGWRRPFVTHFTGCQPCSGHRNEHYSRESCDDGMRRALNFADDQVLRPYGFRHAGLLSDDVRPLPFDYPAQRVVADH</sequence>
<evidence type="ECO:0000256" key="1">
    <source>
        <dbReference type="ARBA" id="ARBA00004323"/>
    </source>
</evidence>
<dbReference type="PANTHER" id="PTHR31311">
    <property type="entry name" value="XYLOGLUCAN 6-XYLOSYLTRANSFERASE 5-RELATED-RELATED"/>
    <property type="match status" value="1"/>
</dbReference>
<keyword evidence="5" id="KW-0812">Transmembrane</keyword>
<dbReference type="Pfam" id="PF05637">
    <property type="entry name" value="Glyco_transf_34"/>
    <property type="match status" value="1"/>
</dbReference>
<evidence type="ECO:0000256" key="2">
    <source>
        <dbReference type="ARBA" id="ARBA00005664"/>
    </source>
</evidence>
<dbReference type="EMBL" id="JAAALK010000283">
    <property type="protein sequence ID" value="KAG8072193.1"/>
    <property type="molecule type" value="Genomic_DNA"/>
</dbReference>
<reference evidence="12" key="1">
    <citation type="journal article" date="2021" name="bioRxiv">
        <title>Whole Genome Assembly and Annotation of Northern Wild Rice, Zizania palustris L., Supports a Whole Genome Duplication in the Zizania Genus.</title>
        <authorList>
            <person name="Haas M."/>
            <person name="Kono T."/>
            <person name="Macchietto M."/>
            <person name="Millas R."/>
            <person name="McGilp L."/>
            <person name="Shao M."/>
            <person name="Duquette J."/>
            <person name="Hirsch C.N."/>
            <person name="Kimball J."/>
        </authorList>
    </citation>
    <scope>NUCLEOTIDE SEQUENCE</scope>
    <source>
        <tissue evidence="12">Fresh leaf tissue</tissue>
    </source>
</reference>
<reference evidence="12" key="2">
    <citation type="submission" date="2021-02" db="EMBL/GenBank/DDBJ databases">
        <authorList>
            <person name="Kimball J.A."/>
            <person name="Haas M.W."/>
            <person name="Macchietto M."/>
            <person name="Kono T."/>
            <person name="Duquette J."/>
            <person name="Shao M."/>
        </authorList>
    </citation>
    <scope>NUCLEOTIDE SEQUENCE</scope>
    <source>
        <tissue evidence="12">Fresh leaf tissue</tissue>
    </source>
</reference>
<dbReference type="GO" id="GO:0005802">
    <property type="term" value="C:trans-Golgi network"/>
    <property type="evidence" value="ECO:0007669"/>
    <property type="project" value="TreeGrafter"/>
</dbReference>
<proteinExistence type="inferred from homology"/>
<keyword evidence="3" id="KW-0328">Glycosyltransferase</keyword>
<comment type="similarity">
    <text evidence="2">Belongs to the glycosyltransferase 34 family.</text>
</comment>
<keyword evidence="10" id="KW-0325">Glycoprotein</keyword>
<evidence type="ECO:0000256" key="4">
    <source>
        <dbReference type="ARBA" id="ARBA00022679"/>
    </source>
</evidence>
<protein>
    <recommendedName>
        <fullName evidence="14">Glycosyltransferase 7</fullName>
    </recommendedName>
</protein>
<keyword evidence="8" id="KW-0333">Golgi apparatus</keyword>
<organism evidence="12 13">
    <name type="scientific">Zizania palustris</name>
    <name type="common">Northern wild rice</name>
    <dbReference type="NCBI Taxonomy" id="103762"/>
    <lineage>
        <taxon>Eukaryota</taxon>
        <taxon>Viridiplantae</taxon>
        <taxon>Streptophyta</taxon>
        <taxon>Embryophyta</taxon>
        <taxon>Tracheophyta</taxon>
        <taxon>Spermatophyta</taxon>
        <taxon>Magnoliopsida</taxon>
        <taxon>Liliopsida</taxon>
        <taxon>Poales</taxon>
        <taxon>Poaceae</taxon>
        <taxon>BOP clade</taxon>
        <taxon>Oryzoideae</taxon>
        <taxon>Oryzeae</taxon>
        <taxon>Zizaniinae</taxon>
        <taxon>Zizania</taxon>
    </lineage>
</organism>
<evidence type="ECO:0008006" key="14">
    <source>
        <dbReference type="Google" id="ProtNLM"/>
    </source>
</evidence>
<dbReference type="AlphaFoldDB" id="A0A8J5SHD6"/>
<keyword evidence="7" id="KW-1133">Transmembrane helix</keyword>
<dbReference type="GO" id="GO:0005768">
    <property type="term" value="C:endosome"/>
    <property type="evidence" value="ECO:0007669"/>
    <property type="project" value="TreeGrafter"/>
</dbReference>
<evidence type="ECO:0000256" key="3">
    <source>
        <dbReference type="ARBA" id="ARBA00022676"/>
    </source>
</evidence>
<evidence type="ECO:0000256" key="8">
    <source>
        <dbReference type="ARBA" id="ARBA00023034"/>
    </source>
</evidence>
<evidence type="ECO:0000256" key="11">
    <source>
        <dbReference type="ARBA" id="ARBA00059144"/>
    </source>
</evidence>
<accession>A0A8J5SHD6</accession>
<dbReference type="PANTHER" id="PTHR31311:SF3">
    <property type="entry name" value="GLYCOSYLTRANSFERASE 7-RELATED"/>
    <property type="match status" value="1"/>
</dbReference>
<keyword evidence="13" id="KW-1185">Reference proteome</keyword>
<name>A0A8J5SHD6_ZIZPA</name>
<dbReference type="Proteomes" id="UP000729402">
    <property type="component" value="Unassembled WGS sequence"/>
</dbReference>
<dbReference type="OrthoDB" id="407658at2759"/>
<keyword evidence="9" id="KW-0472">Membrane</keyword>
<evidence type="ECO:0000256" key="6">
    <source>
        <dbReference type="ARBA" id="ARBA00022968"/>
    </source>
</evidence>
<evidence type="ECO:0000313" key="13">
    <source>
        <dbReference type="Proteomes" id="UP000729402"/>
    </source>
</evidence>
<keyword evidence="4" id="KW-0808">Transferase</keyword>
<evidence type="ECO:0000256" key="9">
    <source>
        <dbReference type="ARBA" id="ARBA00023136"/>
    </source>
</evidence>
<evidence type="ECO:0000256" key="7">
    <source>
        <dbReference type="ARBA" id="ARBA00022989"/>
    </source>
</evidence>
<evidence type="ECO:0000256" key="5">
    <source>
        <dbReference type="ARBA" id="ARBA00022692"/>
    </source>
</evidence>
<evidence type="ECO:0000256" key="10">
    <source>
        <dbReference type="ARBA" id="ARBA00023180"/>
    </source>
</evidence>
<dbReference type="FunFam" id="3.90.550.10:FF:000127">
    <property type="entry name" value="Probable glycosyltransferase 7"/>
    <property type="match status" value="1"/>
</dbReference>